<feature type="region of interest" description="Disordered" evidence="10">
    <location>
        <begin position="1"/>
        <end position="65"/>
    </location>
</feature>
<evidence type="ECO:0000256" key="9">
    <source>
        <dbReference type="RuleBase" id="RU363121"/>
    </source>
</evidence>
<evidence type="ECO:0000256" key="2">
    <source>
        <dbReference type="ARBA" id="ARBA00007127"/>
    </source>
</evidence>
<dbReference type="AlphaFoldDB" id="A0AAD3DCV5"/>
<keyword evidence="5 9" id="KW-0547">Nucleotide-binding</keyword>
<evidence type="ECO:0000256" key="4">
    <source>
        <dbReference type="ARBA" id="ARBA00022692"/>
    </source>
</evidence>
<evidence type="ECO:0000256" key="5">
    <source>
        <dbReference type="ARBA" id="ARBA00022741"/>
    </source>
</evidence>
<feature type="transmembrane region" description="Helical" evidence="9">
    <location>
        <begin position="276"/>
        <end position="299"/>
    </location>
</feature>
<dbReference type="Proteomes" id="UP001054902">
    <property type="component" value="Unassembled WGS sequence"/>
</dbReference>
<evidence type="ECO:0000256" key="7">
    <source>
        <dbReference type="ARBA" id="ARBA00022989"/>
    </source>
</evidence>
<feature type="transmembrane region" description="Helical" evidence="9">
    <location>
        <begin position="240"/>
        <end position="264"/>
    </location>
</feature>
<sequence length="675" mass="74974">MPTSDSSDSDSKAGLSMRSISMNTSDSSTPAEENTFIRNENSLNTSSHFEDDKEGLLPSSTRKKRYRHSSSLPSIILHKRLITLRSTLLAISLTLTLLVFWLLDSLKDPVFATLVDGNLEKHQPLAKMFSVAGTLFLVVMMEIISYESEKRKAMELEKKRMTDDEVQSGGGHWNKMSLASSLEHQNDDDFEADEGQIPIAIFKVVGVSYIVVFGVLSFILRNHHGFSDGEPTPATSLWHIMGYLQYISIESFGSIGVATFWSFANSTLSLNAAKSYYGFIIAMAQLGAIGGSTLATLPGVSIPNLFLLACCGIMLQIYVMDIYAKKFPISMNEDDDILATHNVIDSDYEAKHGTSHYKGRNQNEPHQSTSTPDSTMILPGIHLILKYNYLLLILGVSCLYEVSLTCLDYEMKLIGLDRFRSPPALMEDNSTIDTTMSEESAKAFSSFMGRYGQVTNLFSLLLSYYAFPYLMDNFGLKHTLRLFPTMLLAITFMAFIALPMNLPVLFISMSLLKAMTYSINDPAKEILYIPTSNTVKFKAKFWIDVVGARVAKAIGSSINTYAGSIERIVKYGSLPSVLTAVALWIICYRVGVHFEELLETGEIIGSEEDKHMVKDASFNCITEDQEGLQEADKDETSMNIPINVESEDLSGWESNVSIELVGGTRHPEHNQSELS</sequence>
<dbReference type="GO" id="GO:0016020">
    <property type="term" value="C:membrane"/>
    <property type="evidence" value="ECO:0007669"/>
    <property type="project" value="UniProtKB-SubCell"/>
</dbReference>
<name>A0AAD3DCV5_9STRA</name>
<feature type="transmembrane region" description="Helical" evidence="9">
    <location>
        <begin position="82"/>
        <end position="103"/>
    </location>
</feature>
<keyword evidence="4 9" id="KW-0812">Transmembrane</keyword>
<comment type="similarity">
    <text evidence="2 9">Belongs to the ADP/ATP translocase tlc family.</text>
</comment>
<evidence type="ECO:0000256" key="3">
    <source>
        <dbReference type="ARBA" id="ARBA00022448"/>
    </source>
</evidence>
<feature type="compositionally biased region" description="Polar residues" evidence="10">
    <location>
        <begin position="18"/>
        <end position="47"/>
    </location>
</feature>
<keyword evidence="8 9" id="KW-0472">Membrane</keyword>
<dbReference type="InterPro" id="IPR004667">
    <property type="entry name" value="ADP_ATP_car_bac_type"/>
</dbReference>
<dbReference type="EMBL" id="BLLK01000069">
    <property type="protein sequence ID" value="GFH60966.1"/>
    <property type="molecule type" value="Genomic_DNA"/>
</dbReference>
<evidence type="ECO:0000256" key="10">
    <source>
        <dbReference type="SAM" id="MobiDB-lite"/>
    </source>
</evidence>
<dbReference type="GO" id="GO:0005524">
    <property type="term" value="F:ATP binding"/>
    <property type="evidence" value="ECO:0007669"/>
    <property type="project" value="UniProtKB-KW"/>
</dbReference>
<evidence type="ECO:0000313" key="11">
    <source>
        <dbReference type="EMBL" id="GFH60966.1"/>
    </source>
</evidence>
<dbReference type="Pfam" id="PF03219">
    <property type="entry name" value="TLC"/>
    <property type="match status" value="1"/>
</dbReference>
<organism evidence="11 12">
    <name type="scientific">Chaetoceros tenuissimus</name>
    <dbReference type="NCBI Taxonomy" id="426638"/>
    <lineage>
        <taxon>Eukaryota</taxon>
        <taxon>Sar</taxon>
        <taxon>Stramenopiles</taxon>
        <taxon>Ochrophyta</taxon>
        <taxon>Bacillariophyta</taxon>
        <taxon>Coscinodiscophyceae</taxon>
        <taxon>Chaetocerotophycidae</taxon>
        <taxon>Chaetocerotales</taxon>
        <taxon>Chaetocerotaceae</taxon>
        <taxon>Chaetoceros</taxon>
    </lineage>
</organism>
<feature type="transmembrane region" description="Helical" evidence="9">
    <location>
        <begin position="483"/>
        <end position="507"/>
    </location>
</feature>
<dbReference type="GO" id="GO:0005471">
    <property type="term" value="F:ATP:ADP antiporter activity"/>
    <property type="evidence" value="ECO:0007669"/>
    <property type="project" value="InterPro"/>
</dbReference>
<feature type="transmembrane region" description="Helical" evidence="9">
    <location>
        <begin position="123"/>
        <end position="144"/>
    </location>
</feature>
<keyword evidence="6 9" id="KW-0067">ATP-binding</keyword>
<keyword evidence="12" id="KW-1185">Reference proteome</keyword>
<gene>
    <name evidence="11" type="ORF">CTEN210_17442</name>
</gene>
<accession>A0AAD3DCV5</accession>
<feature type="transmembrane region" description="Helical" evidence="9">
    <location>
        <begin position="454"/>
        <end position="471"/>
    </location>
</feature>
<feature type="transmembrane region" description="Helical" evidence="9">
    <location>
        <begin position="305"/>
        <end position="324"/>
    </location>
</feature>
<dbReference type="PANTHER" id="PTHR31187">
    <property type="match status" value="1"/>
</dbReference>
<comment type="subcellular location">
    <subcellularLocation>
        <location evidence="1 9">Membrane</location>
        <topology evidence="1 9">Multi-pass membrane protein</topology>
    </subcellularLocation>
</comment>
<evidence type="ECO:0000256" key="6">
    <source>
        <dbReference type="ARBA" id="ARBA00022840"/>
    </source>
</evidence>
<keyword evidence="7 9" id="KW-1133">Transmembrane helix</keyword>
<proteinExistence type="inferred from homology"/>
<dbReference type="PANTHER" id="PTHR31187:SF1">
    <property type="entry name" value="ADP,ATP CARRIER PROTEIN 1"/>
    <property type="match status" value="1"/>
</dbReference>
<evidence type="ECO:0000256" key="8">
    <source>
        <dbReference type="ARBA" id="ARBA00023136"/>
    </source>
</evidence>
<reference evidence="11 12" key="1">
    <citation type="journal article" date="2021" name="Sci. Rep.">
        <title>The genome of the diatom Chaetoceros tenuissimus carries an ancient integrated fragment of an extant virus.</title>
        <authorList>
            <person name="Hongo Y."/>
            <person name="Kimura K."/>
            <person name="Takaki Y."/>
            <person name="Yoshida Y."/>
            <person name="Baba S."/>
            <person name="Kobayashi G."/>
            <person name="Nagasaki K."/>
            <person name="Hano T."/>
            <person name="Tomaru Y."/>
        </authorList>
    </citation>
    <scope>NUCLEOTIDE SEQUENCE [LARGE SCALE GENOMIC DNA]</scope>
    <source>
        <strain evidence="11 12">NIES-3715</strain>
    </source>
</reference>
<protein>
    <recommendedName>
        <fullName evidence="9">ADP,ATP carrier protein</fullName>
    </recommendedName>
</protein>
<evidence type="ECO:0000313" key="12">
    <source>
        <dbReference type="Proteomes" id="UP001054902"/>
    </source>
</evidence>
<keyword evidence="3 9" id="KW-0813">Transport</keyword>
<comment type="caution">
    <text evidence="11">The sequence shown here is derived from an EMBL/GenBank/DDBJ whole genome shotgun (WGS) entry which is preliminary data.</text>
</comment>
<evidence type="ECO:0000256" key="1">
    <source>
        <dbReference type="ARBA" id="ARBA00004141"/>
    </source>
</evidence>
<feature type="transmembrane region" description="Helical" evidence="9">
    <location>
        <begin position="200"/>
        <end position="220"/>
    </location>
</feature>